<evidence type="ECO:0008006" key="2">
    <source>
        <dbReference type="Google" id="ProtNLM"/>
    </source>
</evidence>
<dbReference type="RefSeq" id="WP_406825200.1">
    <property type="nucleotide sequence ID" value="NZ_CP157485.1"/>
</dbReference>
<name>A0AAU7K5K7_9SPHI</name>
<reference evidence="1" key="1">
    <citation type="submission" date="2024-05" db="EMBL/GenBank/DDBJ databases">
        <authorList>
            <person name="Kim S."/>
            <person name="Heo J."/>
            <person name="Choi H."/>
            <person name="Choi Y."/>
            <person name="Kwon S.-W."/>
            <person name="Kim Y."/>
        </authorList>
    </citation>
    <scope>NUCLEOTIDE SEQUENCE</scope>
    <source>
        <strain evidence="1">KACC 23697</strain>
    </source>
</reference>
<gene>
    <name evidence="1" type="ORF">ABEG20_21135</name>
</gene>
<organism evidence="1">
    <name type="scientific">Pedobacter sp. KACC 23697</name>
    <dbReference type="NCBI Taxonomy" id="3149230"/>
    <lineage>
        <taxon>Bacteria</taxon>
        <taxon>Pseudomonadati</taxon>
        <taxon>Bacteroidota</taxon>
        <taxon>Sphingobacteriia</taxon>
        <taxon>Sphingobacteriales</taxon>
        <taxon>Sphingobacteriaceae</taxon>
        <taxon>Pedobacter</taxon>
    </lineage>
</organism>
<proteinExistence type="predicted"/>
<protein>
    <recommendedName>
        <fullName evidence="2">Bacteriocin</fullName>
    </recommendedName>
</protein>
<sequence>MKKLNLLSKAEMKNVLGGGVPGGGEMCNASNGTFYHATCVSGYYYPNNDPTQSPVWGTQQPYNPATWDAGAPCGGQCTGQCISTYVCDDQTAV</sequence>
<evidence type="ECO:0000313" key="1">
    <source>
        <dbReference type="EMBL" id="XBO47798.1"/>
    </source>
</evidence>
<dbReference type="AlphaFoldDB" id="A0AAU7K5K7"/>
<dbReference type="EMBL" id="CP157485">
    <property type="protein sequence ID" value="XBO47798.1"/>
    <property type="molecule type" value="Genomic_DNA"/>
</dbReference>
<accession>A0AAU7K5K7</accession>